<dbReference type="EMBL" id="JAAIKB010000009">
    <property type="protein sequence ID" value="NGM22523.1"/>
    <property type="molecule type" value="Genomic_DNA"/>
</dbReference>
<evidence type="ECO:0000256" key="3">
    <source>
        <dbReference type="SAM" id="MobiDB-lite"/>
    </source>
</evidence>
<keyword evidence="6" id="KW-1185">Reference proteome</keyword>
<dbReference type="AlphaFoldDB" id="A0A6M1LR04"/>
<dbReference type="InterPro" id="IPR036271">
    <property type="entry name" value="Tet_transcr_reg_TetR-rel_C_sf"/>
</dbReference>
<dbReference type="InterPro" id="IPR001647">
    <property type="entry name" value="HTH_TetR"/>
</dbReference>
<dbReference type="Proteomes" id="UP000475385">
    <property type="component" value="Unassembled WGS sequence"/>
</dbReference>
<reference evidence="5 6" key="1">
    <citation type="submission" date="2020-03" db="EMBL/GenBank/DDBJ databases">
        <title>Roseomonas stagni sp. nov., isolated from pond water in Japan.</title>
        <authorList>
            <person name="Furuhata K."/>
            <person name="Miyamoto H."/>
            <person name="Goto K."/>
        </authorList>
    </citation>
    <scope>NUCLEOTIDE SEQUENCE [LARGE SCALE GENOMIC DNA]</scope>
    <source>
        <strain evidence="5 6">PeD5</strain>
    </source>
</reference>
<name>A0A6M1LR04_9PROT</name>
<dbReference type="SUPFAM" id="SSF46689">
    <property type="entry name" value="Homeodomain-like"/>
    <property type="match status" value="1"/>
</dbReference>
<proteinExistence type="predicted"/>
<dbReference type="InterPro" id="IPR041474">
    <property type="entry name" value="NicS_C"/>
</dbReference>
<dbReference type="GO" id="GO:0003677">
    <property type="term" value="F:DNA binding"/>
    <property type="evidence" value="ECO:0007669"/>
    <property type="project" value="UniProtKB-UniRule"/>
</dbReference>
<evidence type="ECO:0000313" key="5">
    <source>
        <dbReference type="EMBL" id="NGM22523.1"/>
    </source>
</evidence>
<dbReference type="Pfam" id="PF17938">
    <property type="entry name" value="TetR_C_29"/>
    <property type="match status" value="1"/>
</dbReference>
<dbReference type="RefSeq" id="WP_164696410.1">
    <property type="nucleotide sequence ID" value="NZ_JAAIKB010000009.1"/>
</dbReference>
<dbReference type="PANTHER" id="PTHR30328:SF54">
    <property type="entry name" value="HTH-TYPE TRANSCRIPTIONAL REPRESSOR SCO4008"/>
    <property type="match status" value="1"/>
</dbReference>
<feature type="DNA-binding region" description="H-T-H motif" evidence="2">
    <location>
        <begin position="56"/>
        <end position="75"/>
    </location>
</feature>
<sequence length="243" mass="27482">MRSDTPKRRARPAAERTGAAPRRDAEAQPRIPGESQRRILACARVEFAEKGFAGARTEAIVRAAGVNPNLLYHYFGSKDGLFVAVMEEVYGDVRSHHGDLELDALAPEEAIRRLTEATFDLFVASDDVIRLLSTENIHHAEHIRGSDRIAHLYDPLLAIIERQLARGRELGVFRAEVDAQELFITITGLSYFYLSNRHTLSVILRTDLNARARRERRRRHIVDVVLTYLRHGDDGAQRLAPRS</sequence>
<feature type="region of interest" description="Disordered" evidence="3">
    <location>
        <begin position="1"/>
        <end position="33"/>
    </location>
</feature>
<evidence type="ECO:0000259" key="4">
    <source>
        <dbReference type="PROSITE" id="PS50977"/>
    </source>
</evidence>
<dbReference type="InterPro" id="IPR009057">
    <property type="entry name" value="Homeodomain-like_sf"/>
</dbReference>
<evidence type="ECO:0000256" key="1">
    <source>
        <dbReference type="ARBA" id="ARBA00023125"/>
    </source>
</evidence>
<dbReference type="InterPro" id="IPR050109">
    <property type="entry name" value="HTH-type_TetR-like_transc_reg"/>
</dbReference>
<gene>
    <name evidence="5" type="ORF">G3576_21080</name>
</gene>
<dbReference type="PANTHER" id="PTHR30328">
    <property type="entry name" value="TRANSCRIPTIONAL REPRESSOR"/>
    <property type="match status" value="1"/>
</dbReference>
<evidence type="ECO:0000256" key="2">
    <source>
        <dbReference type="PROSITE-ProRule" id="PRU00335"/>
    </source>
</evidence>
<accession>A0A6M1LR04</accession>
<organism evidence="5 6">
    <name type="scientific">Falsiroseomonas algicola</name>
    <dbReference type="NCBI Taxonomy" id="2716930"/>
    <lineage>
        <taxon>Bacteria</taxon>
        <taxon>Pseudomonadati</taxon>
        <taxon>Pseudomonadota</taxon>
        <taxon>Alphaproteobacteria</taxon>
        <taxon>Acetobacterales</taxon>
        <taxon>Roseomonadaceae</taxon>
        <taxon>Falsiroseomonas</taxon>
    </lineage>
</organism>
<dbReference type="PROSITE" id="PS50977">
    <property type="entry name" value="HTH_TETR_2"/>
    <property type="match status" value="1"/>
</dbReference>
<keyword evidence="1 2" id="KW-0238">DNA-binding</keyword>
<feature type="domain" description="HTH tetR-type" evidence="4">
    <location>
        <begin position="33"/>
        <end position="93"/>
    </location>
</feature>
<dbReference type="Pfam" id="PF00440">
    <property type="entry name" value="TetR_N"/>
    <property type="match status" value="1"/>
</dbReference>
<comment type="caution">
    <text evidence="5">The sequence shown here is derived from an EMBL/GenBank/DDBJ whole genome shotgun (WGS) entry which is preliminary data.</text>
</comment>
<dbReference type="PRINTS" id="PR00455">
    <property type="entry name" value="HTHTETR"/>
</dbReference>
<dbReference type="Gene3D" id="1.10.357.10">
    <property type="entry name" value="Tetracycline Repressor, domain 2"/>
    <property type="match status" value="1"/>
</dbReference>
<evidence type="ECO:0000313" key="6">
    <source>
        <dbReference type="Proteomes" id="UP000475385"/>
    </source>
</evidence>
<protein>
    <submittedName>
        <fullName evidence="5">TetR/AcrR family transcriptional regulator</fullName>
    </submittedName>
</protein>
<dbReference type="SUPFAM" id="SSF48498">
    <property type="entry name" value="Tetracyclin repressor-like, C-terminal domain"/>
    <property type="match status" value="1"/>
</dbReference>